<dbReference type="EMBL" id="JAYKXP010000140">
    <property type="protein sequence ID" value="KAK7023410.1"/>
    <property type="molecule type" value="Genomic_DNA"/>
</dbReference>
<protein>
    <submittedName>
        <fullName evidence="1">Uncharacterized protein</fullName>
    </submittedName>
</protein>
<evidence type="ECO:0000313" key="1">
    <source>
        <dbReference type="EMBL" id="KAK7023410.1"/>
    </source>
</evidence>
<reference evidence="1 2" key="1">
    <citation type="submission" date="2024-01" db="EMBL/GenBank/DDBJ databases">
        <title>A draft genome for a cacao thread blight-causing isolate of Paramarasmius palmivorus.</title>
        <authorList>
            <person name="Baruah I.K."/>
            <person name="Bukari Y."/>
            <person name="Amoako-Attah I."/>
            <person name="Meinhardt L.W."/>
            <person name="Bailey B.A."/>
            <person name="Cohen S.P."/>
        </authorList>
    </citation>
    <scope>NUCLEOTIDE SEQUENCE [LARGE SCALE GENOMIC DNA]</scope>
    <source>
        <strain evidence="1 2">GH-12</strain>
    </source>
</reference>
<organism evidence="1 2">
    <name type="scientific">Paramarasmius palmivorus</name>
    <dbReference type="NCBI Taxonomy" id="297713"/>
    <lineage>
        <taxon>Eukaryota</taxon>
        <taxon>Fungi</taxon>
        <taxon>Dikarya</taxon>
        <taxon>Basidiomycota</taxon>
        <taxon>Agaricomycotina</taxon>
        <taxon>Agaricomycetes</taxon>
        <taxon>Agaricomycetidae</taxon>
        <taxon>Agaricales</taxon>
        <taxon>Marasmiineae</taxon>
        <taxon>Marasmiaceae</taxon>
        <taxon>Paramarasmius</taxon>
    </lineage>
</organism>
<accession>A0AAW0BBG7</accession>
<gene>
    <name evidence="1" type="ORF">VNI00_016768</name>
</gene>
<dbReference type="Proteomes" id="UP001383192">
    <property type="component" value="Unassembled WGS sequence"/>
</dbReference>
<dbReference type="AlphaFoldDB" id="A0AAW0BBG7"/>
<evidence type="ECO:0000313" key="2">
    <source>
        <dbReference type="Proteomes" id="UP001383192"/>
    </source>
</evidence>
<proteinExistence type="predicted"/>
<sequence length="189" mass="20982">MPYFPPPNSTNLKPRPRTEIVGGIVIPPSEAIKWASAILDRPLPDDGYADMTAYIHIKRVAKKFGADLARVGQNPALREGKKFNRQPYMVVTQRRKGQLWNRCLTDCEEVTEEDLKMTPGENEELVKRKLEELVALQAKESSTLFGIAMSGDSLVLNVQHIGDAITPLFVVVGGAWRQGQFSRHGAGLT</sequence>
<name>A0AAW0BBG7_9AGAR</name>
<keyword evidence="2" id="KW-1185">Reference proteome</keyword>
<comment type="caution">
    <text evidence="1">The sequence shown here is derived from an EMBL/GenBank/DDBJ whole genome shotgun (WGS) entry which is preliminary data.</text>
</comment>